<organism evidence="1">
    <name type="scientific">Anguilla anguilla</name>
    <name type="common">European freshwater eel</name>
    <name type="synonym">Muraena anguilla</name>
    <dbReference type="NCBI Taxonomy" id="7936"/>
    <lineage>
        <taxon>Eukaryota</taxon>
        <taxon>Metazoa</taxon>
        <taxon>Chordata</taxon>
        <taxon>Craniata</taxon>
        <taxon>Vertebrata</taxon>
        <taxon>Euteleostomi</taxon>
        <taxon>Actinopterygii</taxon>
        <taxon>Neopterygii</taxon>
        <taxon>Teleostei</taxon>
        <taxon>Anguilliformes</taxon>
        <taxon>Anguillidae</taxon>
        <taxon>Anguilla</taxon>
    </lineage>
</organism>
<protein>
    <submittedName>
        <fullName evidence="1">Uncharacterized protein</fullName>
    </submittedName>
</protein>
<proteinExistence type="predicted"/>
<accession>A0A0E9THR6</accession>
<dbReference type="AlphaFoldDB" id="A0A0E9THR6"/>
<reference evidence="1" key="1">
    <citation type="submission" date="2014-11" db="EMBL/GenBank/DDBJ databases">
        <authorList>
            <person name="Amaro Gonzalez C."/>
        </authorList>
    </citation>
    <scope>NUCLEOTIDE SEQUENCE</scope>
</reference>
<dbReference type="EMBL" id="GBXM01055431">
    <property type="protein sequence ID" value="JAH53146.1"/>
    <property type="molecule type" value="Transcribed_RNA"/>
</dbReference>
<evidence type="ECO:0000313" key="1">
    <source>
        <dbReference type="EMBL" id="JAH53146.1"/>
    </source>
</evidence>
<sequence>MFSRGEALEGMYSTTVFARMSFRQQFAVAC</sequence>
<name>A0A0E9THR6_ANGAN</name>
<reference evidence="1" key="2">
    <citation type="journal article" date="2015" name="Fish Shellfish Immunol.">
        <title>Early steps in the European eel (Anguilla anguilla)-Vibrio vulnificus interaction in the gills: Role of the RtxA13 toxin.</title>
        <authorList>
            <person name="Callol A."/>
            <person name="Pajuelo D."/>
            <person name="Ebbesson L."/>
            <person name="Teles M."/>
            <person name="MacKenzie S."/>
            <person name="Amaro C."/>
        </authorList>
    </citation>
    <scope>NUCLEOTIDE SEQUENCE</scope>
</reference>